<dbReference type="InParanoid" id="A0A0G4GTA1"/>
<evidence type="ECO:0000313" key="2">
    <source>
        <dbReference type="Proteomes" id="UP000041254"/>
    </source>
</evidence>
<keyword evidence="2" id="KW-1185">Reference proteome</keyword>
<dbReference type="InterPro" id="IPR029060">
    <property type="entry name" value="PIN-like_dom_sf"/>
</dbReference>
<evidence type="ECO:0000313" key="1">
    <source>
        <dbReference type="EMBL" id="CEM33999.1"/>
    </source>
</evidence>
<accession>A0A0G4GTA1</accession>
<dbReference type="EMBL" id="CDMY01000802">
    <property type="protein sequence ID" value="CEM33999.1"/>
    <property type="molecule type" value="Genomic_DNA"/>
</dbReference>
<dbReference type="Proteomes" id="UP000041254">
    <property type="component" value="Unassembled WGS sequence"/>
</dbReference>
<proteinExistence type="predicted"/>
<protein>
    <submittedName>
        <fullName evidence="1">Uncharacterized protein</fullName>
    </submittedName>
</protein>
<name>A0A0G4GTA1_VITBC</name>
<dbReference type="SUPFAM" id="SSF88723">
    <property type="entry name" value="PIN domain-like"/>
    <property type="match status" value="1"/>
</dbReference>
<reference evidence="1 2" key="1">
    <citation type="submission" date="2014-11" db="EMBL/GenBank/DDBJ databases">
        <authorList>
            <person name="Zhu J."/>
            <person name="Qi W."/>
            <person name="Song R."/>
        </authorList>
    </citation>
    <scope>NUCLEOTIDE SEQUENCE [LARGE SCALE GENOMIC DNA]</scope>
</reference>
<dbReference type="VEuPathDB" id="CryptoDB:Vbra_10251"/>
<dbReference type="AlphaFoldDB" id="A0A0G4GTA1"/>
<sequence length="300" mass="32981">MAENDDILAKFKAAGVPGSLEDFRGKNVCFHGSEVIHVAAEGKCYRRIIEDKKELMTVVVKACNRLTMFMDKFRIKPSVVFESEFEKPGTRDVCSVSTRCRGNGAVFAAQLAIAEHIMKSLDALRIPHMKAGGTASHQCCYIAESASYPVRASLVVGRHYDLCYLCPQVMLDLGDDGRGLLVERGRLLQHMGLDNQDALSLVVAAAEAPPRKSNLTSAQLLDIVTPIARQLTEAQKAPASSAHEEWILRERRGPDMCIVDKEGSVKAALTARGYKGFNDQWVRGLVVRTLFAAHAAVRRI</sequence>
<organism evidence="1 2">
    <name type="scientific">Vitrella brassicaformis (strain CCMP3155)</name>
    <dbReference type="NCBI Taxonomy" id="1169540"/>
    <lineage>
        <taxon>Eukaryota</taxon>
        <taxon>Sar</taxon>
        <taxon>Alveolata</taxon>
        <taxon>Colpodellida</taxon>
        <taxon>Vitrellaceae</taxon>
        <taxon>Vitrella</taxon>
    </lineage>
</organism>
<dbReference type="PhylomeDB" id="A0A0G4GTA1"/>
<gene>
    <name evidence="1" type="ORF">Vbra_10251</name>
</gene>